<dbReference type="Pfam" id="PF13602">
    <property type="entry name" value="ADH_zinc_N_2"/>
    <property type="match status" value="1"/>
</dbReference>
<accession>A0A1E4RZF5</accession>
<proteinExistence type="inferred from homology"/>
<keyword evidence="2" id="KW-0551">Lipid droplet</keyword>
<dbReference type="PANTHER" id="PTHR11695">
    <property type="entry name" value="ALCOHOL DEHYDROGENASE RELATED"/>
    <property type="match status" value="1"/>
</dbReference>
<name>A0A1E4RZF5_CYBJN</name>
<dbReference type="PANTHER" id="PTHR11695:SF294">
    <property type="entry name" value="RETICULON-4-INTERACTING PROTEIN 1, MITOCHONDRIAL"/>
    <property type="match status" value="1"/>
</dbReference>
<dbReference type="InterPro" id="IPR013154">
    <property type="entry name" value="ADH-like_N"/>
</dbReference>
<reference evidence="5 6" key="1">
    <citation type="journal article" date="2016" name="Proc. Natl. Acad. Sci. U.S.A.">
        <title>Comparative genomics of biotechnologically important yeasts.</title>
        <authorList>
            <person name="Riley R."/>
            <person name="Haridas S."/>
            <person name="Wolfe K.H."/>
            <person name="Lopes M.R."/>
            <person name="Hittinger C.T."/>
            <person name="Goeker M."/>
            <person name="Salamov A.A."/>
            <person name="Wisecaver J.H."/>
            <person name="Long T.M."/>
            <person name="Calvey C.H."/>
            <person name="Aerts A.L."/>
            <person name="Barry K.W."/>
            <person name="Choi C."/>
            <person name="Clum A."/>
            <person name="Coughlan A.Y."/>
            <person name="Deshpande S."/>
            <person name="Douglass A.P."/>
            <person name="Hanson S.J."/>
            <person name="Klenk H.-P."/>
            <person name="LaButti K.M."/>
            <person name="Lapidus A."/>
            <person name="Lindquist E.A."/>
            <person name="Lipzen A.M."/>
            <person name="Meier-Kolthoff J.P."/>
            <person name="Ohm R.A."/>
            <person name="Otillar R.P."/>
            <person name="Pangilinan J.L."/>
            <person name="Peng Y."/>
            <person name="Rokas A."/>
            <person name="Rosa C.A."/>
            <person name="Scheuner C."/>
            <person name="Sibirny A.A."/>
            <person name="Slot J.C."/>
            <person name="Stielow J.B."/>
            <person name="Sun H."/>
            <person name="Kurtzman C.P."/>
            <person name="Blackwell M."/>
            <person name="Grigoriev I.V."/>
            <person name="Jeffries T.W."/>
        </authorList>
    </citation>
    <scope>NUCLEOTIDE SEQUENCE [LARGE SCALE GENOMIC DNA]</scope>
    <source>
        <strain evidence="6">ATCC 18201 / CBS 1600 / BCRC 20928 / JCM 3617 / NBRC 0987 / NRRL Y-1542</strain>
    </source>
</reference>
<evidence type="ECO:0000259" key="4">
    <source>
        <dbReference type="SMART" id="SM00829"/>
    </source>
</evidence>
<dbReference type="Pfam" id="PF08240">
    <property type="entry name" value="ADH_N"/>
    <property type="match status" value="1"/>
</dbReference>
<comment type="similarity">
    <text evidence="3">Belongs to the YIM1 family.</text>
</comment>
<dbReference type="SMART" id="SM00829">
    <property type="entry name" value="PKS_ER"/>
    <property type="match status" value="1"/>
</dbReference>
<dbReference type="Proteomes" id="UP000094389">
    <property type="component" value="Unassembled WGS sequence"/>
</dbReference>
<dbReference type="RefSeq" id="XP_020069669.1">
    <property type="nucleotide sequence ID" value="XM_020212852.1"/>
</dbReference>
<dbReference type="STRING" id="983966.A0A1E4RZF5"/>
<evidence type="ECO:0000256" key="2">
    <source>
        <dbReference type="ARBA" id="ARBA00022677"/>
    </source>
</evidence>
<dbReference type="OrthoDB" id="3509362at2759"/>
<evidence type="ECO:0000256" key="1">
    <source>
        <dbReference type="ARBA" id="ARBA00004502"/>
    </source>
</evidence>
<dbReference type="OMA" id="GPLTYFT"/>
<evidence type="ECO:0000313" key="5">
    <source>
        <dbReference type="EMBL" id="ODV72630.1"/>
    </source>
</evidence>
<feature type="domain" description="Enoyl reductase (ER)" evidence="4">
    <location>
        <begin position="12"/>
        <end position="342"/>
    </location>
</feature>
<dbReference type="GO" id="GO:0005811">
    <property type="term" value="C:lipid droplet"/>
    <property type="evidence" value="ECO:0007669"/>
    <property type="project" value="UniProtKB-SubCell"/>
</dbReference>
<dbReference type="Gene3D" id="3.90.180.10">
    <property type="entry name" value="Medium-chain alcohol dehydrogenases, catalytic domain"/>
    <property type="match status" value="1"/>
</dbReference>
<dbReference type="InterPro" id="IPR036291">
    <property type="entry name" value="NAD(P)-bd_dom_sf"/>
</dbReference>
<dbReference type="SUPFAM" id="SSF51735">
    <property type="entry name" value="NAD(P)-binding Rossmann-fold domains"/>
    <property type="match status" value="1"/>
</dbReference>
<dbReference type="GeneID" id="30987248"/>
<comment type="subcellular location">
    <subcellularLocation>
        <location evidence="1">Lipid droplet</location>
    </subcellularLocation>
</comment>
<sequence>MVSYKQLGYHPRDSALAIYEQEVDPAKLGATEVLVKVSAAALNPVDVVLFNSRLVHFFRSSLMGFGRDFSGVVESVGSEVSKFSKGDKISGIYEPIYGAHGTFSEYLVIDTKRDVNVGKIPQNLSLVESAAFPLVAGTAYTSLTHFKKPQDCERVLVIGGATSVGGFVIQLLKKVHDVQTVVSVCSNRSSDSVKALGTDIVIDYTRGDVTKEVSALVKDIGKFDLIIDCVGSSDIFPVISDVLKPKAENSGYVTIAGDKVADYSRSALTFFSWALIKRLIFGTPYNYKFSSIAHGGWYEGIVGLFEAGTLTLGLDSVFEGLENYQKAIDKIIDHKAHGKIVLKISDEE</sequence>
<protein>
    <submittedName>
        <fullName evidence="5">GroES-like protein</fullName>
    </submittedName>
</protein>
<dbReference type="EMBL" id="KV453934">
    <property type="protein sequence ID" value="ODV72630.1"/>
    <property type="molecule type" value="Genomic_DNA"/>
</dbReference>
<evidence type="ECO:0000256" key="3">
    <source>
        <dbReference type="ARBA" id="ARBA00038249"/>
    </source>
</evidence>
<dbReference type="SUPFAM" id="SSF50129">
    <property type="entry name" value="GroES-like"/>
    <property type="match status" value="1"/>
</dbReference>
<dbReference type="InterPro" id="IPR011032">
    <property type="entry name" value="GroES-like_sf"/>
</dbReference>
<keyword evidence="6" id="KW-1185">Reference proteome</keyword>
<dbReference type="InterPro" id="IPR050700">
    <property type="entry name" value="YIM1/Zinc_Alcohol_DH_Fams"/>
</dbReference>
<dbReference type="InterPro" id="IPR020843">
    <property type="entry name" value="ER"/>
</dbReference>
<dbReference type="Gene3D" id="3.40.50.720">
    <property type="entry name" value="NAD(P)-binding Rossmann-like Domain"/>
    <property type="match status" value="1"/>
</dbReference>
<dbReference type="GO" id="GO:0005739">
    <property type="term" value="C:mitochondrion"/>
    <property type="evidence" value="ECO:0007669"/>
    <property type="project" value="TreeGrafter"/>
</dbReference>
<dbReference type="AlphaFoldDB" id="A0A1E4RZF5"/>
<evidence type="ECO:0000313" key="6">
    <source>
        <dbReference type="Proteomes" id="UP000094389"/>
    </source>
</evidence>
<dbReference type="GO" id="GO:0016491">
    <property type="term" value="F:oxidoreductase activity"/>
    <property type="evidence" value="ECO:0007669"/>
    <property type="project" value="InterPro"/>
</dbReference>
<gene>
    <name evidence="5" type="ORF">CYBJADRAFT_129510</name>
</gene>
<organism evidence="5 6">
    <name type="scientific">Cyberlindnera jadinii (strain ATCC 18201 / CBS 1600 / BCRC 20928 / JCM 3617 / NBRC 0987 / NRRL Y-1542)</name>
    <name type="common">Torula yeast</name>
    <name type="synonym">Candida utilis</name>
    <dbReference type="NCBI Taxonomy" id="983966"/>
    <lineage>
        <taxon>Eukaryota</taxon>
        <taxon>Fungi</taxon>
        <taxon>Dikarya</taxon>
        <taxon>Ascomycota</taxon>
        <taxon>Saccharomycotina</taxon>
        <taxon>Saccharomycetes</taxon>
        <taxon>Phaffomycetales</taxon>
        <taxon>Phaffomycetaceae</taxon>
        <taxon>Cyberlindnera</taxon>
    </lineage>
</organism>